<feature type="region of interest" description="Disordered" evidence="1">
    <location>
        <begin position="298"/>
        <end position="329"/>
    </location>
</feature>
<dbReference type="CDD" id="cd05992">
    <property type="entry name" value="PB1"/>
    <property type="match status" value="1"/>
</dbReference>
<accession>A0A9W8BI59</accession>
<name>A0A9W8BI59_9FUNG</name>
<feature type="region of interest" description="Disordered" evidence="1">
    <location>
        <begin position="1"/>
        <end position="57"/>
    </location>
</feature>
<evidence type="ECO:0000256" key="1">
    <source>
        <dbReference type="SAM" id="MobiDB-lite"/>
    </source>
</evidence>
<dbReference type="SMART" id="SM00666">
    <property type="entry name" value="PB1"/>
    <property type="match status" value="1"/>
</dbReference>
<dbReference type="EMBL" id="JANBQF010000023">
    <property type="protein sequence ID" value="KAJ2007572.1"/>
    <property type="molecule type" value="Genomic_DNA"/>
</dbReference>
<dbReference type="InterPro" id="IPR053793">
    <property type="entry name" value="PB1-like"/>
</dbReference>
<dbReference type="Proteomes" id="UP001150907">
    <property type="component" value="Unassembled WGS sequence"/>
</dbReference>
<reference evidence="3" key="1">
    <citation type="submission" date="2022-07" db="EMBL/GenBank/DDBJ databases">
        <title>Phylogenomic reconstructions and comparative analyses of Kickxellomycotina fungi.</title>
        <authorList>
            <person name="Reynolds N.K."/>
            <person name="Stajich J.E."/>
            <person name="Barry K."/>
            <person name="Grigoriev I.V."/>
            <person name="Crous P."/>
            <person name="Smith M.E."/>
        </authorList>
    </citation>
    <scope>NUCLEOTIDE SEQUENCE</scope>
    <source>
        <strain evidence="3">IMI 214461</strain>
    </source>
</reference>
<evidence type="ECO:0000313" key="3">
    <source>
        <dbReference type="EMBL" id="KAJ2007572.1"/>
    </source>
</evidence>
<dbReference type="PROSITE" id="PS51745">
    <property type="entry name" value="PB1"/>
    <property type="match status" value="1"/>
</dbReference>
<protein>
    <recommendedName>
        <fullName evidence="2">PB1 domain-containing protein</fullName>
    </recommendedName>
</protein>
<organism evidence="3 4">
    <name type="scientific">Coemansia thaxteri</name>
    <dbReference type="NCBI Taxonomy" id="2663907"/>
    <lineage>
        <taxon>Eukaryota</taxon>
        <taxon>Fungi</taxon>
        <taxon>Fungi incertae sedis</taxon>
        <taxon>Zoopagomycota</taxon>
        <taxon>Kickxellomycotina</taxon>
        <taxon>Kickxellomycetes</taxon>
        <taxon>Kickxellales</taxon>
        <taxon>Kickxellaceae</taxon>
        <taxon>Coemansia</taxon>
    </lineage>
</organism>
<dbReference type="SUPFAM" id="SSF54277">
    <property type="entry name" value="CAD &amp; PB1 domains"/>
    <property type="match status" value="1"/>
</dbReference>
<keyword evidence="4" id="KW-1185">Reference proteome</keyword>
<dbReference type="AlphaFoldDB" id="A0A9W8BI59"/>
<feature type="domain" description="PB1" evidence="2">
    <location>
        <begin position="106"/>
        <end position="188"/>
    </location>
</feature>
<feature type="region of interest" description="Disordered" evidence="1">
    <location>
        <begin position="427"/>
        <end position="467"/>
    </location>
</feature>
<dbReference type="OrthoDB" id="5590833at2759"/>
<gene>
    <name evidence="3" type="ORF">H4R26_000709</name>
</gene>
<evidence type="ECO:0000259" key="2">
    <source>
        <dbReference type="PROSITE" id="PS51745"/>
    </source>
</evidence>
<sequence length="665" mass="70689">MVDGDSSVPGSAAGEQRHEDGGGGRPRGLRETLTGSSGKLRLGKGGNKSRRGSATRTSAIHEASHLAQVRSVSSSSSGLSQGELESLSMRLRRLKEAGGISEQQQPFRIKFVNNRNEATMADVYPSEDFKDIIQKVVEKLRMPNLSNYVLLYKDTDDEEIGVACTDNLREMFAIFEPGSKLQLRIVQLNINNSGALDSIPNIWDNGHTPNVFLGEEDGGGHSEGEDSDTSSQSVALSNLKLATAGGVGALPEMEEKPKPAAASPHHLAVEDVAETAVAAAVAATAAAALATAVGDKCENSNASDKAEPPTPTPTSPASPVAHAEAPKHDGDELRQAIAMMSNNLALAIESLGTKLTCNFDRLSNEQAKIIDTLAHAQTTQQQTKVEVKTGSASADEKVTVTTTTVTKDAEDTGDRDEAVEEKVSVSVAEEKARTESTTKVEEKAEAKTESSTKVEEVAETKTETTTTTTEVKSEEKVEVDVVVEEEEKPAKDADAETIEVEVMDAVCEPVSEPASAHEPVLTPEPIIAPKPAPAPEPAPAAAAKPAATEKVTITVQKDSDEHRRAETFKAHLRAANFAFHTNPYASSFFQHGFSEVGMPSYIRNPCMMQSPYTGVTECSCALSSCASCLTTKLSSMGYAVTQMQVSSLLSVYNGDSARVIDYVTR</sequence>
<dbReference type="InterPro" id="IPR000270">
    <property type="entry name" value="PB1_dom"/>
</dbReference>
<proteinExistence type="predicted"/>
<feature type="region of interest" description="Disordered" evidence="1">
    <location>
        <begin position="209"/>
        <end position="233"/>
    </location>
</feature>
<evidence type="ECO:0000313" key="4">
    <source>
        <dbReference type="Proteomes" id="UP001150907"/>
    </source>
</evidence>
<dbReference type="Pfam" id="PF00564">
    <property type="entry name" value="PB1"/>
    <property type="match status" value="1"/>
</dbReference>
<feature type="compositionally biased region" description="Basic and acidic residues" evidence="1">
    <location>
        <begin position="427"/>
        <end position="462"/>
    </location>
</feature>
<comment type="caution">
    <text evidence="3">The sequence shown here is derived from an EMBL/GenBank/DDBJ whole genome shotgun (WGS) entry which is preliminary data.</text>
</comment>